<reference evidence="1 2" key="1">
    <citation type="submission" date="2019-05" db="EMBL/GenBank/DDBJ databases">
        <title>Another draft genome of Portunus trituberculatus and its Hox gene families provides insights of decapod evolution.</title>
        <authorList>
            <person name="Jeong J.-H."/>
            <person name="Song I."/>
            <person name="Kim S."/>
            <person name="Choi T."/>
            <person name="Kim D."/>
            <person name="Ryu S."/>
            <person name="Kim W."/>
        </authorList>
    </citation>
    <scope>NUCLEOTIDE SEQUENCE [LARGE SCALE GENOMIC DNA]</scope>
    <source>
        <tissue evidence="1">Muscle</tissue>
    </source>
</reference>
<evidence type="ECO:0000313" key="2">
    <source>
        <dbReference type="Proteomes" id="UP000324222"/>
    </source>
</evidence>
<proteinExistence type="predicted"/>
<gene>
    <name evidence="1" type="ORF">E2C01_010746</name>
</gene>
<dbReference type="AlphaFoldDB" id="A0A5B7D9H2"/>
<comment type="caution">
    <text evidence="1">The sequence shown here is derived from an EMBL/GenBank/DDBJ whole genome shotgun (WGS) entry which is preliminary data.</text>
</comment>
<protein>
    <submittedName>
        <fullName evidence="1">Uncharacterized protein</fullName>
    </submittedName>
</protein>
<organism evidence="1 2">
    <name type="scientific">Portunus trituberculatus</name>
    <name type="common">Swimming crab</name>
    <name type="synonym">Neptunus trituberculatus</name>
    <dbReference type="NCBI Taxonomy" id="210409"/>
    <lineage>
        <taxon>Eukaryota</taxon>
        <taxon>Metazoa</taxon>
        <taxon>Ecdysozoa</taxon>
        <taxon>Arthropoda</taxon>
        <taxon>Crustacea</taxon>
        <taxon>Multicrustacea</taxon>
        <taxon>Malacostraca</taxon>
        <taxon>Eumalacostraca</taxon>
        <taxon>Eucarida</taxon>
        <taxon>Decapoda</taxon>
        <taxon>Pleocyemata</taxon>
        <taxon>Brachyura</taxon>
        <taxon>Eubrachyura</taxon>
        <taxon>Portunoidea</taxon>
        <taxon>Portunidae</taxon>
        <taxon>Portuninae</taxon>
        <taxon>Portunus</taxon>
    </lineage>
</organism>
<accession>A0A5B7D9H2</accession>
<sequence length="59" mass="6331">MARGSFSDGNRGVLRAAANGNTGDKLLDFPHGDHLYLSIGAEFVPLGMSHRMACPWVLC</sequence>
<keyword evidence="2" id="KW-1185">Reference proteome</keyword>
<dbReference type="EMBL" id="VSRR010000627">
    <property type="protein sequence ID" value="MPC17877.1"/>
    <property type="molecule type" value="Genomic_DNA"/>
</dbReference>
<name>A0A5B7D9H2_PORTR</name>
<dbReference type="Proteomes" id="UP000324222">
    <property type="component" value="Unassembled WGS sequence"/>
</dbReference>
<evidence type="ECO:0000313" key="1">
    <source>
        <dbReference type="EMBL" id="MPC17877.1"/>
    </source>
</evidence>